<proteinExistence type="predicted"/>
<reference evidence="2 3" key="1">
    <citation type="submission" date="2017-10" db="EMBL/GenBank/DDBJ databases">
        <title>Novel microbial diversity and functional potential in the marine mammal oral microbiome.</title>
        <authorList>
            <person name="Dudek N.K."/>
            <person name="Sun C.L."/>
            <person name="Burstein D."/>
            <person name="Kantor R.S."/>
            <person name="Aliaga Goltsman D.S."/>
            <person name="Bik E.M."/>
            <person name="Thomas B.C."/>
            <person name="Banfield J.F."/>
            <person name="Relman D.A."/>
        </authorList>
    </citation>
    <scope>NUCLEOTIDE SEQUENCE [LARGE SCALE GENOMIC DNA]</scope>
    <source>
        <strain evidence="2">DOLJORAL78_47_16</strain>
    </source>
</reference>
<dbReference type="EMBL" id="PDSK01000158">
    <property type="protein sequence ID" value="PIE31281.1"/>
    <property type="molecule type" value="Genomic_DNA"/>
</dbReference>
<feature type="domain" description="Dinitrogenase iron-molybdenum cofactor biosynthesis" evidence="1">
    <location>
        <begin position="9"/>
        <end position="96"/>
    </location>
</feature>
<organism evidence="2 3">
    <name type="scientific">candidate division KSB3 bacterium</name>
    <dbReference type="NCBI Taxonomy" id="2044937"/>
    <lineage>
        <taxon>Bacteria</taxon>
        <taxon>candidate division KSB3</taxon>
    </lineage>
</organism>
<gene>
    <name evidence="2" type="ORF">CSA56_18855</name>
</gene>
<sequence>MNIAIPIHGSRVMPRFGYTRNVVIITVENGQSVSHKHVAITPQNGITLPDLLISEGISVMICGGIHPRFQQFIQKQGIHLIWGIVGEWQDVLQAYLQGTLQSGSDFCVCRHQPQNTRFRRRHQGRT</sequence>
<name>A0A2G6K6H4_9BACT</name>
<accession>A0A2G6K6H4</accession>
<evidence type="ECO:0000259" key="1">
    <source>
        <dbReference type="Pfam" id="PF02579"/>
    </source>
</evidence>
<dbReference type="PANTHER" id="PTHR42983:SF1">
    <property type="entry name" value="IRON-MOLYBDENUM PROTEIN"/>
    <property type="match status" value="1"/>
</dbReference>
<evidence type="ECO:0000313" key="2">
    <source>
        <dbReference type="EMBL" id="PIE31281.1"/>
    </source>
</evidence>
<dbReference type="AlphaFoldDB" id="A0A2G6K6H4"/>
<protein>
    <recommendedName>
        <fullName evidence="1">Dinitrogenase iron-molybdenum cofactor biosynthesis domain-containing protein</fullName>
    </recommendedName>
</protein>
<dbReference type="InterPro" id="IPR003731">
    <property type="entry name" value="Di-Nase_FeMo-co_biosynth"/>
</dbReference>
<evidence type="ECO:0000313" key="3">
    <source>
        <dbReference type="Proteomes" id="UP000230821"/>
    </source>
</evidence>
<dbReference type="SUPFAM" id="SSF53146">
    <property type="entry name" value="Nitrogenase accessory factor-like"/>
    <property type="match status" value="1"/>
</dbReference>
<dbReference type="Pfam" id="PF02579">
    <property type="entry name" value="Nitro_FeMo-Co"/>
    <property type="match status" value="1"/>
</dbReference>
<dbReference type="PANTHER" id="PTHR42983">
    <property type="entry name" value="DINITROGENASE IRON-MOLYBDENUM COFACTOR PROTEIN-RELATED"/>
    <property type="match status" value="1"/>
</dbReference>
<dbReference type="Gene3D" id="3.30.420.130">
    <property type="entry name" value="Dinitrogenase iron-molybdenum cofactor biosynthesis domain"/>
    <property type="match status" value="1"/>
</dbReference>
<dbReference type="Proteomes" id="UP000230821">
    <property type="component" value="Unassembled WGS sequence"/>
</dbReference>
<comment type="caution">
    <text evidence="2">The sequence shown here is derived from an EMBL/GenBank/DDBJ whole genome shotgun (WGS) entry which is preliminary data.</text>
</comment>
<dbReference type="InterPro" id="IPR036105">
    <property type="entry name" value="DiNase_FeMo-co_biosyn_sf"/>
</dbReference>